<dbReference type="PROSITE" id="PS51011">
    <property type="entry name" value="ARID"/>
    <property type="match status" value="1"/>
</dbReference>
<feature type="compositionally biased region" description="Polar residues" evidence="4">
    <location>
        <begin position="413"/>
        <end position="427"/>
    </location>
</feature>
<dbReference type="GO" id="GO:0000976">
    <property type="term" value="F:transcription cis-regulatory region binding"/>
    <property type="evidence" value="ECO:0007669"/>
    <property type="project" value="TreeGrafter"/>
</dbReference>
<keyword evidence="1" id="KW-0805">Transcription regulation</keyword>
<keyword evidence="3" id="KW-0539">Nucleus</keyword>
<feature type="domain" description="ARID" evidence="5">
    <location>
        <begin position="17"/>
        <end position="109"/>
    </location>
</feature>
<reference evidence="6" key="2">
    <citation type="submission" date="2025-08" db="UniProtKB">
        <authorList>
            <consortium name="Ensembl"/>
        </authorList>
    </citation>
    <scope>IDENTIFICATION</scope>
</reference>
<dbReference type="CDD" id="cd16869">
    <property type="entry name" value="ARID_ARID5"/>
    <property type="match status" value="1"/>
</dbReference>
<dbReference type="Gene3D" id="1.10.150.60">
    <property type="entry name" value="ARID DNA-binding domain"/>
    <property type="match status" value="1"/>
</dbReference>
<keyword evidence="2" id="KW-0804">Transcription</keyword>
<organism evidence="6 7">
    <name type="scientific">Myripristis murdjan</name>
    <name type="common">pinecone soldierfish</name>
    <dbReference type="NCBI Taxonomy" id="586833"/>
    <lineage>
        <taxon>Eukaryota</taxon>
        <taxon>Metazoa</taxon>
        <taxon>Chordata</taxon>
        <taxon>Craniata</taxon>
        <taxon>Vertebrata</taxon>
        <taxon>Euteleostomi</taxon>
        <taxon>Actinopterygii</taxon>
        <taxon>Neopterygii</taxon>
        <taxon>Teleostei</taxon>
        <taxon>Neoteleostei</taxon>
        <taxon>Acanthomorphata</taxon>
        <taxon>Holocentriformes</taxon>
        <taxon>Holocentridae</taxon>
        <taxon>Myripristis</taxon>
    </lineage>
</organism>
<gene>
    <name evidence="6" type="primary">arid6</name>
</gene>
<dbReference type="InterPro" id="IPR036431">
    <property type="entry name" value="ARID_dom_sf"/>
</dbReference>
<proteinExistence type="predicted"/>
<name>A0A667Z1L7_9TELE</name>
<dbReference type="InterPro" id="IPR001606">
    <property type="entry name" value="ARID_dom"/>
</dbReference>
<feature type="region of interest" description="Disordered" evidence="4">
    <location>
        <begin position="384"/>
        <end position="428"/>
    </location>
</feature>
<feature type="compositionally biased region" description="Polar residues" evidence="4">
    <location>
        <begin position="384"/>
        <end position="396"/>
    </location>
</feature>
<feature type="compositionally biased region" description="Basic and acidic residues" evidence="4">
    <location>
        <begin position="397"/>
        <end position="412"/>
    </location>
</feature>
<dbReference type="SMART" id="SM01014">
    <property type="entry name" value="ARID"/>
    <property type="match status" value="1"/>
</dbReference>
<evidence type="ECO:0000313" key="6">
    <source>
        <dbReference type="Ensembl" id="ENSMMDP00005034032.1"/>
    </source>
</evidence>
<feature type="compositionally biased region" description="Polar residues" evidence="4">
    <location>
        <begin position="483"/>
        <end position="499"/>
    </location>
</feature>
<evidence type="ECO:0000313" key="7">
    <source>
        <dbReference type="Proteomes" id="UP000472263"/>
    </source>
</evidence>
<accession>A0A667Z1L7</accession>
<evidence type="ECO:0000256" key="3">
    <source>
        <dbReference type="ARBA" id="ARBA00023242"/>
    </source>
</evidence>
<keyword evidence="7" id="KW-1185">Reference proteome</keyword>
<feature type="region of interest" description="Disordered" evidence="4">
    <location>
        <begin position="207"/>
        <end position="337"/>
    </location>
</feature>
<dbReference type="Ensembl" id="ENSMMDT00005034776.1">
    <property type="protein sequence ID" value="ENSMMDP00005034032.1"/>
    <property type="gene ID" value="ENSMMDG00005016017.1"/>
</dbReference>
<dbReference type="SUPFAM" id="SSF46774">
    <property type="entry name" value="ARID-like"/>
    <property type="match status" value="1"/>
</dbReference>
<evidence type="ECO:0000256" key="1">
    <source>
        <dbReference type="ARBA" id="ARBA00023015"/>
    </source>
</evidence>
<protein>
    <submittedName>
        <fullName evidence="6">AT-rich interaction domain 6</fullName>
    </submittedName>
</protein>
<dbReference type="GO" id="GO:0005634">
    <property type="term" value="C:nucleus"/>
    <property type="evidence" value="ECO:0007669"/>
    <property type="project" value="TreeGrafter"/>
</dbReference>
<reference evidence="6" key="3">
    <citation type="submission" date="2025-09" db="UniProtKB">
        <authorList>
            <consortium name="Ensembl"/>
        </authorList>
    </citation>
    <scope>IDENTIFICATION</scope>
</reference>
<dbReference type="Proteomes" id="UP000472263">
    <property type="component" value="Chromosome 12"/>
</dbReference>
<feature type="region of interest" description="Disordered" evidence="4">
    <location>
        <begin position="480"/>
        <end position="533"/>
    </location>
</feature>
<dbReference type="InParanoid" id="A0A667Z1L7"/>
<evidence type="ECO:0000259" key="5">
    <source>
        <dbReference type="PROSITE" id="PS51011"/>
    </source>
</evidence>
<dbReference type="InterPro" id="IPR051232">
    <property type="entry name" value="ARID/SWI1_ChromRemod"/>
</dbReference>
<dbReference type="Pfam" id="PF01388">
    <property type="entry name" value="ARID"/>
    <property type="match status" value="1"/>
</dbReference>
<feature type="compositionally biased region" description="Polar residues" evidence="4">
    <location>
        <begin position="508"/>
        <end position="517"/>
    </location>
</feature>
<dbReference type="GeneTree" id="ENSGT00940000163584"/>
<evidence type="ECO:0000256" key="2">
    <source>
        <dbReference type="ARBA" id="ARBA00023163"/>
    </source>
</evidence>
<dbReference type="PANTHER" id="PTHR13964:SF25">
    <property type="entry name" value="AT-RICH INTERACTIVE DOMAIN-CONTAINING PROTEIN 5A"/>
    <property type="match status" value="1"/>
</dbReference>
<dbReference type="AlphaFoldDB" id="A0A667Z1L7"/>
<evidence type="ECO:0000256" key="4">
    <source>
        <dbReference type="SAM" id="MobiDB-lite"/>
    </source>
</evidence>
<dbReference type="FunCoup" id="A0A667Z1L7">
    <property type="interactions" value="4"/>
</dbReference>
<reference evidence="6" key="1">
    <citation type="submission" date="2019-06" db="EMBL/GenBank/DDBJ databases">
        <authorList>
            <consortium name="Wellcome Sanger Institute Data Sharing"/>
        </authorList>
    </citation>
    <scope>NUCLEOTIDE SEQUENCE [LARGE SCALE GENOMIC DNA]</scope>
</reference>
<dbReference type="GO" id="GO:0006357">
    <property type="term" value="P:regulation of transcription by RNA polymerase II"/>
    <property type="evidence" value="ECO:0007669"/>
    <property type="project" value="TreeGrafter"/>
</dbReference>
<feature type="compositionally biased region" description="Polar residues" evidence="4">
    <location>
        <begin position="210"/>
        <end position="225"/>
    </location>
</feature>
<dbReference type="PANTHER" id="PTHR13964">
    <property type="entry name" value="RBP-RELATED"/>
    <property type="match status" value="1"/>
</dbReference>
<dbReference type="SMART" id="SM00501">
    <property type="entry name" value="BRIGHT"/>
    <property type="match status" value="1"/>
</dbReference>
<sequence>MAHDHLQEDRPKEQVEDITEETFLKDLYLFMKNRDTPIERIPNLGFKQIDLFVMYKTVRELGGYHQVTTRQLWKQVYNTLGGNPRNTSAATCTRKHYEKLLLPFECHKKGEIMHILPHHQPKHFPYDFSKDDYGQRTAKHKTLPKPLRQVSIIFKQYRVVHTSVPQPQLSYHPPPQSSADRIKQPLEHLRYLAEQYKSSSGLTEPLNLSFKASSPETNSQQASSFSPPPTGKNPKFLNKPSPLYPPKRMMRNEGYYPINLKSTSTTSSSSPTLDPAPALRMENGPSREGISTMPHRPNSPNTDFTMCPREEREESPKLSQRALNLSHVLPSPPRENGGKMEIEIPLALLQDWIRHYGPSATMHGAKQRLTPPQEEDNRQKSCYTSDIFPTSLTSKSHPLDQDRSSANEDLTPRQRNLPNPTPTSQINGDHHIISRYDFSSFKPVPSGGILKDPSSQDVYPWDLHLINKPYGSKPKNGWDPYDRSSQAPPIQSKISSSPLTVEEDFAGSKTSAYNEDISQGGRGRSGNGPPAVLMVNSPSASVLHLTSEEVMKLKRIISSSS</sequence>